<name>A0ABT4UDH6_9ACTN</name>
<feature type="domain" description="Signal transduction histidine kinase subgroup 3 dimerisation and phosphoacceptor" evidence="5">
    <location>
        <begin position="209"/>
        <end position="276"/>
    </location>
</feature>
<evidence type="ECO:0000313" key="7">
    <source>
        <dbReference type="Proteomes" id="UP001527866"/>
    </source>
</evidence>
<reference evidence="6 7" key="1">
    <citation type="submission" date="2023-01" db="EMBL/GenBank/DDBJ databases">
        <title>Draft genome sequence of Nocardiopsis sp. RSe5-2 isolated from halophytes.</title>
        <authorList>
            <person name="Duangmal K."/>
            <person name="Chantavorakit T."/>
        </authorList>
    </citation>
    <scope>NUCLEOTIDE SEQUENCE [LARGE SCALE GENOMIC DNA]</scope>
    <source>
        <strain evidence="6 7">RSe5-2</strain>
    </source>
</reference>
<keyword evidence="1" id="KW-0808">Transferase</keyword>
<feature type="transmembrane region" description="Helical" evidence="4">
    <location>
        <begin position="158"/>
        <end position="180"/>
    </location>
</feature>
<dbReference type="RefSeq" id="WP_270690614.1">
    <property type="nucleotide sequence ID" value="NZ_JAQFWQ010000162.1"/>
</dbReference>
<protein>
    <submittedName>
        <fullName evidence="6">Histidine kinase</fullName>
    </submittedName>
</protein>
<organism evidence="6 7">
    <name type="scientific">Nocardiopsis endophytica</name>
    <dbReference type="NCBI Taxonomy" id="3018445"/>
    <lineage>
        <taxon>Bacteria</taxon>
        <taxon>Bacillati</taxon>
        <taxon>Actinomycetota</taxon>
        <taxon>Actinomycetes</taxon>
        <taxon>Streptosporangiales</taxon>
        <taxon>Nocardiopsidaceae</taxon>
        <taxon>Nocardiopsis</taxon>
    </lineage>
</organism>
<keyword evidence="2 6" id="KW-0418">Kinase</keyword>
<feature type="transmembrane region" description="Helical" evidence="4">
    <location>
        <begin position="108"/>
        <end position="126"/>
    </location>
</feature>
<dbReference type="InterPro" id="IPR036890">
    <property type="entry name" value="HATPase_C_sf"/>
</dbReference>
<dbReference type="Proteomes" id="UP001527866">
    <property type="component" value="Unassembled WGS sequence"/>
</dbReference>
<comment type="caution">
    <text evidence="6">The sequence shown here is derived from an EMBL/GenBank/DDBJ whole genome shotgun (WGS) entry which is preliminary data.</text>
</comment>
<dbReference type="PANTHER" id="PTHR24421:SF63">
    <property type="entry name" value="SENSOR HISTIDINE KINASE DESK"/>
    <property type="match status" value="1"/>
</dbReference>
<dbReference type="CDD" id="cd16917">
    <property type="entry name" value="HATPase_UhpB-NarQ-NarX-like"/>
    <property type="match status" value="1"/>
</dbReference>
<feature type="transmembrane region" description="Helical" evidence="4">
    <location>
        <begin position="49"/>
        <end position="72"/>
    </location>
</feature>
<evidence type="ECO:0000313" key="6">
    <source>
        <dbReference type="EMBL" id="MDA2815034.1"/>
    </source>
</evidence>
<evidence type="ECO:0000256" key="1">
    <source>
        <dbReference type="ARBA" id="ARBA00022679"/>
    </source>
</evidence>
<dbReference type="InterPro" id="IPR011712">
    <property type="entry name" value="Sig_transdc_His_kin_sub3_dim/P"/>
</dbReference>
<evidence type="ECO:0000256" key="3">
    <source>
        <dbReference type="ARBA" id="ARBA00023012"/>
    </source>
</evidence>
<dbReference type="GO" id="GO:0016301">
    <property type="term" value="F:kinase activity"/>
    <property type="evidence" value="ECO:0007669"/>
    <property type="project" value="UniProtKB-KW"/>
</dbReference>
<feature type="transmembrane region" description="Helical" evidence="4">
    <location>
        <begin position="84"/>
        <end position="102"/>
    </location>
</feature>
<proteinExistence type="predicted"/>
<evidence type="ECO:0000256" key="2">
    <source>
        <dbReference type="ARBA" id="ARBA00022777"/>
    </source>
</evidence>
<dbReference type="InterPro" id="IPR050482">
    <property type="entry name" value="Sensor_HK_TwoCompSys"/>
</dbReference>
<feature type="transmembrane region" description="Helical" evidence="4">
    <location>
        <begin position="15"/>
        <end position="37"/>
    </location>
</feature>
<dbReference type="Gene3D" id="3.30.565.10">
    <property type="entry name" value="Histidine kinase-like ATPase, C-terminal domain"/>
    <property type="match status" value="1"/>
</dbReference>
<keyword evidence="4" id="KW-0472">Membrane</keyword>
<accession>A0ABT4UDH6</accession>
<dbReference type="PANTHER" id="PTHR24421">
    <property type="entry name" value="NITRATE/NITRITE SENSOR PROTEIN NARX-RELATED"/>
    <property type="match status" value="1"/>
</dbReference>
<feature type="transmembrane region" description="Helical" evidence="4">
    <location>
        <begin position="133"/>
        <end position="152"/>
    </location>
</feature>
<dbReference type="Pfam" id="PF07730">
    <property type="entry name" value="HisKA_3"/>
    <property type="match status" value="1"/>
</dbReference>
<keyword evidence="4" id="KW-1133">Transmembrane helix</keyword>
<dbReference type="Gene3D" id="1.20.5.1930">
    <property type="match status" value="1"/>
</dbReference>
<evidence type="ECO:0000256" key="4">
    <source>
        <dbReference type="SAM" id="Phobius"/>
    </source>
</evidence>
<gene>
    <name evidence="6" type="ORF">O4J56_30595</name>
</gene>
<keyword evidence="7" id="KW-1185">Reference proteome</keyword>
<keyword evidence="3" id="KW-0902">Two-component regulatory system</keyword>
<keyword evidence="4" id="KW-0812">Transmembrane</keyword>
<sequence>MEAPDDRALRRARRVLLGIYGSVVPVFPLVILFSIELAYDGFGKDFPELWRYVAAAVVSVPLGVYALLLGAVRFGRLKGREDRTYYTTYALLVVAFLLAAPYQVRDPQFHAGMLLGMWWGAVFLCLPRRRLHATLIGAPLVFVPIIAAPFTADGAWDVMVLHAVGIVWGSIVGGGTFTVLTSGLMTLWDLFEQAVEGREVRARLAASEERLRIARDMHDILGHSLSGIAVKSQLASRLVDRDPEAAKQEMASVQGTAREALAEVRSAVAGYREADLAAEARSVCDALRAAGAACSVDIGEEVPARLTGPAAWVVREAGTNALRHSDARRFSVAVRRGGGALVVEVANDGVPRGAGTGVDGAAGGGGSGLAGMRERVAGAGGVLTAGPDGAGGYLVRAEFPESVGAEAAVRGGEGGGE</sequence>
<dbReference type="EMBL" id="JAQFWQ010000162">
    <property type="protein sequence ID" value="MDA2815034.1"/>
    <property type="molecule type" value="Genomic_DNA"/>
</dbReference>
<evidence type="ECO:0000259" key="5">
    <source>
        <dbReference type="Pfam" id="PF07730"/>
    </source>
</evidence>
<dbReference type="SUPFAM" id="SSF55874">
    <property type="entry name" value="ATPase domain of HSP90 chaperone/DNA topoisomerase II/histidine kinase"/>
    <property type="match status" value="1"/>
</dbReference>